<dbReference type="EMBL" id="JACHBQ010000001">
    <property type="protein sequence ID" value="MBB5640849.1"/>
    <property type="molecule type" value="Genomic_DNA"/>
</dbReference>
<dbReference type="PROSITE" id="PS00444">
    <property type="entry name" value="POLYPRENYL_SYNTHASE_2"/>
    <property type="match status" value="1"/>
</dbReference>
<accession>A0A099JXR0</accession>
<dbReference type="SFLD" id="SFLDS00005">
    <property type="entry name" value="Isoprenoid_Synthase_Type_I"/>
    <property type="match status" value="1"/>
</dbReference>
<evidence type="ECO:0000256" key="2">
    <source>
        <dbReference type="ARBA" id="ARBA00006706"/>
    </source>
</evidence>
<dbReference type="RefSeq" id="WP_035834478.1">
    <property type="nucleotide sequence ID" value="NZ_JACHBQ010000001.1"/>
</dbReference>
<dbReference type="Proteomes" id="UP000029864">
    <property type="component" value="Unassembled WGS sequence"/>
</dbReference>
<dbReference type="EC" id="2.5.1.1" evidence="8"/>
<dbReference type="AlphaFoldDB" id="A0A099JXR0"/>
<dbReference type="eggNOG" id="COG0142">
    <property type="taxonomic scope" value="Bacteria"/>
</dbReference>
<dbReference type="GO" id="GO:0004337">
    <property type="term" value="F:(2E,6E)-farnesyl diphosphate synthase activity"/>
    <property type="evidence" value="ECO:0007669"/>
    <property type="project" value="UniProtKB-EC"/>
</dbReference>
<reference evidence="8 10" key="2">
    <citation type="submission" date="2020-08" db="EMBL/GenBank/DDBJ databases">
        <title>Sequencing the genomes of 1000 actinobacteria strains.</title>
        <authorList>
            <person name="Klenk H.-P."/>
        </authorList>
    </citation>
    <scope>NUCLEOTIDE SEQUENCE [LARGE SCALE GENOMIC DNA]</scope>
    <source>
        <strain evidence="8 10">DSM 21065</strain>
    </source>
</reference>
<dbReference type="GO" id="GO:0008299">
    <property type="term" value="P:isoprenoid biosynthetic process"/>
    <property type="evidence" value="ECO:0007669"/>
    <property type="project" value="InterPro"/>
</dbReference>
<dbReference type="SUPFAM" id="SSF48576">
    <property type="entry name" value="Terpenoid synthases"/>
    <property type="match status" value="1"/>
</dbReference>
<dbReference type="GO" id="GO:0046872">
    <property type="term" value="F:metal ion binding"/>
    <property type="evidence" value="ECO:0007669"/>
    <property type="project" value="UniProtKB-KW"/>
</dbReference>
<comment type="caution">
    <text evidence="7">The sequence shown here is derived from an EMBL/GenBank/DDBJ whole genome shotgun (WGS) entry which is preliminary data.</text>
</comment>
<dbReference type="EMBL" id="JPXF01000001">
    <property type="protein sequence ID" value="KGJ82870.1"/>
    <property type="molecule type" value="Genomic_DNA"/>
</dbReference>
<dbReference type="Proteomes" id="UP000561726">
    <property type="component" value="Unassembled WGS sequence"/>
</dbReference>
<dbReference type="OrthoDB" id="4497239at2"/>
<dbReference type="STRING" id="1001240.GY21_00575"/>
<name>A0A099JXR0_9MICO</name>
<keyword evidence="4" id="KW-0479">Metal-binding</keyword>
<evidence type="ECO:0000256" key="5">
    <source>
        <dbReference type="ARBA" id="ARBA00022842"/>
    </source>
</evidence>
<dbReference type="PANTHER" id="PTHR12001:SF85">
    <property type="entry name" value="SHORT CHAIN ISOPRENYL DIPHOSPHATE SYNTHASE"/>
    <property type="match status" value="1"/>
</dbReference>
<gene>
    <name evidence="8" type="ORF">BJ997_001397</name>
    <name evidence="7" type="ORF">GY21_00575</name>
</gene>
<dbReference type="EC" id="2.5.1.29" evidence="8"/>
<dbReference type="PROSITE" id="PS00723">
    <property type="entry name" value="POLYPRENYL_SYNTHASE_1"/>
    <property type="match status" value="1"/>
</dbReference>
<keyword evidence="5" id="KW-0460">Magnesium</keyword>
<comment type="similarity">
    <text evidence="2 6">Belongs to the FPP/GGPP synthase family.</text>
</comment>
<evidence type="ECO:0000256" key="3">
    <source>
        <dbReference type="ARBA" id="ARBA00022679"/>
    </source>
</evidence>
<keyword evidence="9" id="KW-1185">Reference proteome</keyword>
<dbReference type="InterPro" id="IPR033749">
    <property type="entry name" value="Polyprenyl_synt_CS"/>
</dbReference>
<evidence type="ECO:0000313" key="9">
    <source>
        <dbReference type="Proteomes" id="UP000029864"/>
    </source>
</evidence>
<comment type="cofactor">
    <cofactor evidence="1">
        <name>Mg(2+)</name>
        <dbReference type="ChEBI" id="CHEBI:18420"/>
    </cofactor>
</comment>
<keyword evidence="3 6" id="KW-0808">Transferase</keyword>
<proteinExistence type="inferred from homology"/>
<evidence type="ECO:0000313" key="10">
    <source>
        <dbReference type="Proteomes" id="UP000561726"/>
    </source>
</evidence>
<evidence type="ECO:0000313" key="8">
    <source>
        <dbReference type="EMBL" id="MBB5640849.1"/>
    </source>
</evidence>
<dbReference type="EC" id="2.5.1.10" evidence="8"/>
<sequence length="348" mass="37015">MLETTPAGVEFELSQFFSESRARATEYGSHYLALWDALEEAATGGKRVRPTLVLTAFSGLGGVDMALAGQVAVSFELLHTAFVIHDDVIDRDLARRGVANIAGRFTDRAFAHGAEPDQAAVWATAAGILAGDLALSEAHRILARLPIAGDMRVRLLDLLDRAVFVSAAGELADVTNALAQHPPGMDDVVATLDQKTAVYSFEAPLQAGAVLAAASDEDIATLGRFGRLVGIAFQLTDDLLGIFGDSTKTGKSVTADLREGKQTALLAHARSVPGWDVIDPLVGKRDLTEAEAQRARQHLTECGARHRVESLAREYAARAIDELERSALPAALRGKLATLAGSSVERSR</sequence>
<dbReference type="GO" id="GO:0004311">
    <property type="term" value="F:geranylgeranyl diphosphate synthase activity"/>
    <property type="evidence" value="ECO:0007669"/>
    <property type="project" value="UniProtKB-EC"/>
</dbReference>
<dbReference type="InterPro" id="IPR008949">
    <property type="entry name" value="Isoprenoid_synthase_dom_sf"/>
</dbReference>
<reference evidence="7 9" key="1">
    <citation type="submission" date="2014-08" db="EMBL/GenBank/DDBJ databases">
        <authorList>
            <person name="Sisinthy S."/>
        </authorList>
    </citation>
    <scope>NUCLEOTIDE SEQUENCE [LARGE SCALE GENOMIC DNA]</scope>
    <source>
        <strain evidence="7 9">RuG17</strain>
    </source>
</reference>
<protein>
    <submittedName>
        <fullName evidence="8">Geranylgeranyl diphosphate synthase type II</fullName>
        <ecNumber evidence="8">2.5.1.1</ecNumber>
        <ecNumber evidence="8">2.5.1.10</ecNumber>
        <ecNumber evidence="8">2.5.1.29</ecNumber>
    </submittedName>
</protein>
<dbReference type="Pfam" id="PF00348">
    <property type="entry name" value="polyprenyl_synt"/>
    <property type="match status" value="1"/>
</dbReference>
<organism evidence="7 9">
    <name type="scientific">Cryobacterium roopkundense</name>
    <dbReference type="NCBI Taxonomy" id="1001240"/>
    <lineage>
        <taxon>Bacteria</taxon>
        <taxon>Bacillati</taxon>
        <taxon>Actinomycetota</taxon>
        <taxon>Actinomycetes</taxon>
        <taxon>Micrococcales</taxon>
        <taxon>Microbacteriaceae</taxon>
        <taxon>Cryobacterium</taxon>
    </lineage>
</organism>
<evidence type="ECO:0000256" key="1">
    <source>
        <dbReference type="ARBA" id="ARBA00001946"/>
    </source>
</evidence>
<dbReference type="CDD" id="cd00685">
    <property type="entry name" value="Trans_IPPS_HT"/>
    <property type="match status" value="1"/>
</dbReference>
<evidence type="ECO:0000313" key="7">
    <source>
        <dbReference type="EMBL" id="KGJ82870.1"/>
    </source>
</evidence>
<evidence type="ECO:0000256" key="4">
    <source>
        <dbReference type="ARBA" id="ARBA00022723"/>
    </source>
</evidence>
<dbReference type="PANTHER" id="PTHR12001">
    <property type="entry name" value="GERANYLGERANYL PYROPHOSPHATE SYNTHASE"/>
    <property type="match status" value="1"/>
</dbReference>
<dbReference type="GO" id="GO:0004161">
    <property type="term" value="F:dimethylallyltranstransferase activity"/>
    <property type="evidence" value="ECO:0007669"/>
    <property type="project" value="UniProtKB-EC"/>
</dbReference>
<dbReference type="InterPro" id="IPR000092">
    <property type="entry name" value="Polyprenyl_synt"/>
</dbReference>
<evidence type="ECO:0000256" key="6">
    <source>
        <dbReference type="RuleBase" id="RU004466"/>
    </source>
</evidence>
<dbReference type="Gene3D" id="1.10.600.10">
    <property type="entry name" value="Farnesyl Diphosphate Synthase"/>
    <property type="match status" value="1"/>
</dbReference>